<dbReference type="SUPFAM" id="SSF48371">
    <property type="entry name" value="ARM repeat"/>
    <property type="match status" value="1"/>
</dbReference>
<evidence type="ECO:0000259" key="11">
    <source>
        <dbReference type="Pfam" id="PF24601"/>
    </source>
</evidence>
<dbReference type="GO" id="GO:0005802">
    <property type="term" value="C:trans-Golgi network"/>
    <property type="evidence" value="ECO:0007669"/>
    <property type="project" value="TreeGrafter"/>
</dbReference>
<keyword evidence="4" id="KW-0333">Golgi apparatus</keyword>
<keyword evidence="2" id="KW-0813">Transport</keyword>
<dbReference type="PANTHER" id="PTHR14042:SF24">
    <property type="entry name" value="PROTEIN DOPEY-1 HOMOLOG"/>
    <property type="match status" value="1"/>
</dbReference>
<reference evidence="12 13" key="1">
    <citation type="submission" date="2020-04" db="EMBL/GenBank/DDBJ databases">
        <authorList>
            <person name="Alioto T."/>
            <person name="Alioto T."/>
            <person name="Gomez Garrido J."/>
        </authorList>
    </citation>
    <scope>NUCLEOTIDE SEQUENCE [LARGE SCALE GENOMIC DNA]</scope>
</reference>
<keyword evidence="5" id="KW-0472">Membrane</keyword>
<dbReference type="GO" id="GO:0005829">
    <property type="term" value="C:cytosol"/>
    <property type="evidence" value="ECO:0007669"/>
    <property type="project" value="GOC"/>
</dbReference>
<name>A0A8S1CWQ4_9INSE</name>
<keyword evidence="13" id="KW-1185">Reference proteome</keyword>
<evidence type="ECO:0000256" key="4">
    <source>
        <dbReference type="ARBA" id="ARBA00023034"/>
    </source>
</evidence>
<evidence type="ECO:0000313" key="13">
    <source>
        <dbReference type="Proteomes" id="UP000494165"/>
    </source>
</evidence>
<accession>A0A8S1CWQ4</accession>
<evidence type="ECO:0000259" key="8">
    <source>
        <dbReference type="Pfam" id="PF04118"/>
    </source>
</evidence>
<dbReference type="OrthoDB" id="297643at2759"/>
<dbReference type="Pfam" id="PF24601">
    <property type="entry name" value="TPR_DOP1"/>
    <property type="match status" value="1"/>
</dbReference>
<evidence type="ECO:0000256" key="3">
    <source>
        <dbReference type="ARBA" id="ARBA00022927"/>
    </source>
</evidence>
<dbReference type="InterPro" id="IPR056459">
    <property type="entry name" value="TPR_DOP1"/>
</dbReference>
<dbReference type="InterPro" id="IPR040314">
    <property type="entry name" value="DOP1"/>
</dbReference>
<feature type="domain" description="DOP1-like middle TPR" evidence="9">
    <location>
        <begin position="297"/>
        <end position="481"/>
    </location>
</feature>
<sequence length="2032" mass="221295">MSGTVEEEFQLMSKDPKYRSYTVAVDKALKSFEFTSEWADLISSLGKLTKVLLAHTKFQVVPKRIKIGKRLAQCLHPALPSGVHLKALECYDVILKCMGTARLSRDLFVWASGLFPLLPHAAITVRPALLSLYETHFVPLGPRLVPALPGLLCGLLPALEEGSDHFARTSGLLDLVCDAVGKDSFYACLWDVLASHSSVRLPAVSFVLARFERRRPLEEQKHLVGPTESLCLALQDSSVLVQRAVLDLLLQALPLDRVPQEEAAALVTAALGALLRRDASLNRRLFAWLLAADFEKHLLAAVTAALATEDEDFLKPFRLLVSLLDRPELGGKIVDQALPDVLRKLHGHEDGPNRLKAASLVFGALEPDHVWRLAGALFETAAENPSEPSKNVKTVGSGIPDVHEASALTLFLLKTVALDAYADTPTHHLPSLFLRILAALSKHCERLHPSELAAGLSLCRQVLERVQPGGVGRLNDQDERTSEVSVGSEVRETDAAIDLTSAASEELDDDDSTLVELSDSLEAEALLASNSTTETTASMPVIVVNHEEGASESTSLPVYTETEETTRQQTWPEVTQEVKQPAPLIAECLTQFQEFFVRLVAKRVVTENTDITSAFQHLLNEDIFGPNDLEARLQECLGQAASSTRLTRPGRATINSPLAIAREDWPQEAFIEACRLLVELSSFPSLGTQPLEMPSSLESPSAWLQSLLVLTAGLPKPHALRLLAASTLLDLLALLQAVPANQETSTGTVAVVIRPPLTPQQVEFIAKRTTVFPTATKLLWEDLGASSPGDHLQCSNLLLRLHNALPDCDIVEDVLALALTAEHDSQEAAEAFERFSTLWHLSREPSDTPNTRCLDRCLFKMLDNLKRSPGPLRLQAQAWLQQALLRGDTGRLLEPLLMVLLAPGSARLGLRHATVSHSSTVLGRQHSAAKILAVTSQDGHIVYHVSDRSNPVVARRLYAVSRLIGAEDGHCISEGNILRAVEKPLEVSLTVNPMPEGDEVEGVLQDLISAVEAQEPRTPSCTVHSLHSHFLLYCQVYDARRVLYAIDAVRGLLLAAPRSFLSSTASTGLALAGGRGPALVTLLARHAQAANSGQSFSGELAAEWMASARSSMFLEAVVSSLLWYTRSFYPNLGQARLTETELSANRQVQLAAAELLTLILTELAALARDGGRGLGQYLGDLLQRCRLPQTALSLLLASVHRPRQESFTEEILIFNLSGGTANCPQRPPAHEEASQSQLLRLVLALVVLEEQAAKRAATSPAEGATAPTGHRLTYVPGLPVPQQPKFVAAVSAALKAEHSGHLHQSWTSMLTAALPYMGPALPHVVLNAASLVCTNLERVATFYSEIGPQHCCLPAQYVTTQFEALAALLHFCLLESAAAAFQEAPKGESLTEARRSVLANMHRFVACAVRLWTAVSNASSEGHVLGSPRSIRQQIAHFLGPVALHHSNAFVAAIAAVAASNGSGQEELVDLVSSIRVLPLEKLVTTAASVLKQPPQLGQSIEVSLLQFIDCYLQRATPAQLADSWSSLLSLLRDCAALVPPTPFMALDLLGSILPQVSVDKKDAKPVQDTVAKLVETCSGLAASGLEQTTWLRRNLAVRTEEESLDHSVAALAALATTLAQLLDVAFGSQDKERAATLLAGVLTHVFPYLRNHSVRNAPAFRACSQLLAAVAAFQYTRRAWRREALELLLDPAFFQMEPKCMASWRAIVDSLMDAATFRELLARVGVAQGGLFTSKEQEWEQRAQLLKRLAFVLLCGERDQYHRQMPDIQERLSDCLRMPQAGPALHAQVFLCFRVLLLRMSAHHVTSLWPVVISELVQAMMHMEHQLAGDRDNCLNNSQLRLLSGLDAAWALDDGLSPSSGQPAWLSLQLAACKLLDLMLAVPASTLPQFTMYRWAFVADFDNNHLGPGQQGPDFVPHVVRLSRLLDNQAPESMPSMDACPGDPLLRQSSIQSLHQLQGFFSALASGRRTSIEAHNWDPVALEEALEIDFLDPLPSNFPYRSLPRRPSTTAPQPLIKENNVGLDKPMKEID</sequence>
<comment type="similarity">
    <text evidence="6">Belongs to the DOP1 family.</text>
</comment>
<evidence type="ECO:0000313" key="12">
    <source>
        <dbReference type="EMBL" id="CAB3373208.1"/>
    </source>
</evidence>
<feature type="region of interest" description="Disordered" evidence="7">
    <location>
        <begin position="2000"/>
        <end position="2032"/>
    </location>
</feature>
<comment type="subcellular location">
    <subcellularLocation>
        <location evidence="1">Golgi apparatus membrane</location>
        <topology evidence="1">Peripheral membrane protein</topology>
    </subcellularLocation>
</comment>
<dbReference type="EMBL" id="CADEPI010000083">
    <property type="protein sequence ID" value="CAB3373208.1"/>
    <property type="molecule type" value="Genomic_DNA"/>
</dbReference>
<dbReference type="PANTHER" id="PTHR14042">
    <property type="entry name" value="DOPEY-RELATED"/>
    <property type="match status" value="1"/>
</dbReference>
<dbReference type="InterPro" id="IPR056458">
    <property type="entry name" value="TPR_DOP1_M"/>
</dbReference>
<dbReference type="InterPro" id="IPR016024">
    <property type="entry name" value="ARM-type_fold"/>
</dbReference>
<gene>
    <name evidence="12" type="ORF">CLODIP_2_CD03663</name>
</gene>
<dbReference type="GO" id="GO:0000139">
    <property type="term" value="C:Golgi membrane"/>
    <property type="evidence" value="ECO:0007669"/>
    <property type="project" value="UniProtKB-SubCell"/>
</dbReference>
<feature type="domain" description="DOP1-like TPR" evidence="11">
    <location>
        <begin position="1024"/>
        <end position="1375"/>
    </location>
</feature>
<evidence type="ECO:0000259" key="9">
    <source>
        <dbReference type="Pfam" id="PF24597"/>
    </source>
</evidence>
<dbReference type="Pfam" id="PF04118">
    <property type="entry name" value="Dopey_N"/>
    <property type="match status" value="1"/>
</dbReference>
<evidence type="ECO:0000256" key="1">
    <source>
        <dbReference type="ARBA" id="ARBA00004395"/>
    </source>
</evidence>
<feature type="domain" description="DOP1 N-terminal" evidence="8">
    <location>
        <begin position="15"/>
        <end position="292"/>
    </location>
</feature>
<dbReference type="InterPro" id="IPR007249">
    <property type="entry name" value="DOP1_N"/>
</dbReference>
<evidence type="ECO:0000256" key="6">
    <source>
        <dbReference type="ARBA" id="ARBA00046326"/>
    </source>
</evidence>
<dbReference type="Proteomes" id="UP000494165">
    <property type="component" value="Unassembled WGS sequence"/>
</dbReference>
<dbReference type="InterPro" id="IPR056457">
    <property type="entry name" value="DOP1_C"/>
</dbReference>
<dbReference type="GO" id="GO:0006895">
    <property type="term" value="P:Golgi to endosome transport"/>
    <property type="evidence" value="ECO:0007669"/>
    <property type="project" value="InterPro"/>
</dbReference>
<dbReference type="Pfam" id="PF24598">
    <property type="entry name" value="DOP1_C"/>
    <property type="match status" value="1"/>
</dbReference>
<comment type="caution">
    <text evidence="12">The sequence shown here is derived from an EMBL/GenBank/DDBJ whole genome shotgun (WGS) entry which is preliminary data.</text>
</comment>
<keyword evidence="3" id="KW-0653">Protein transport</keyword>
<protein>
    <recommendedName>
        <fullName evidence="14">Dopey N-terminal domain-containing protein</fullName>
    </recommendedName>
</protein>
<evidence type="ECO:0000256" key="2">
    <source>
        <dbReference type="ARBA" id="ARBA00022448"/>
    </source>
</evidence>
<feature type="domain" description="DOP1-like C-terminal" evidence="10">
    <location>
        <begin position="1517"/>
        <end position="1965"/>
    </location>
</feature>
<organism evidence="12 13">
    <name type="scientific">Cloeon dipterum</name>
    <dbReference type="NCBI Taxonomy" id="197152"/>
    <lineage>
        <taxon>Eukaryota</taxon>
        <taxon>Metazoa</taxon>
        <taxon>Ecdysozoa</taxon>
        <taxon>Arthropoda</taxon>
        <taxon>Hexapoda</taxon>
        <taxon>Insecta</taxon>
        <taxon>Pterygota</taxon>
        <taxon>Palaeoptera</taxon>
        <taxon>Ephemeroptera</taxon>
        <taxon>Pisciforma</taxon>
        <taxon>Baetidae</taxon>
        <taxon>Cloeon</taxon>
    </lineage>
</organism>
<evidence type="ECO:0000256" key="5">
    <source>
        <dbReference type="ARBA" id="ARBA00023136"/>
    </source>
</evidence>
<proteinExistence type="inferred from homology"/>
<dbReference type="GO" id="GO:0015031">
    <property type="term" value="P:protein transport"/>
    <property type="evidence" value="ECO:0007669"/>
    <property type="project" value="UniProtKB-KW"/>
</dbReference>
<dbReference type="GO" id="GO:0005768">
    <property type="term" value="C:endosome"/>
    <property type="evidence" value="ECO:0007669"/>
    <property type="project" value="TreeGrafter"/>
</dbReference>
<evidence type="ECO:0008006" key="14">
    <source>
        <dbReference type="Google" id="ProtNLM"/>
    </source>
</evidence>
<evidence type="ECO:0000259" key="10">
    <source>
        <dbReference type="Pfam" id="PF24598"/>
    </source>
</evidence>
<dbReference type="Pfam" id="PF24597">
    <property type="entry name" value="TPR_DOP1_M"/>
    <property type="match status" value="1"/>
</dbReference>
<evidence type="ECO:0000256" key="7">
    <source>
        <dbReference type="SAM" id="MobiDB-lite"/>
    </source>
</evidence>